<keyword evidence="1" id="KW-1133">Transmembrane helix</keyword>
<evidence type="ECO:0000256" key="1">
    <source>
        <dbReference type="SAM" id="Phobius"/>
    </source>
</evidence>
<reference evidence="2" key="1">
    <citation type="submission" date="2016-03" db="EMBL/GenBank/DDBJ databases">
        <authorList>
            <person name="Ploux O."/>
        </authorList>
    </citation>
    <scope>NUCLEOTIDE SEQUENCE</scope>
    <source>
        <strain evidence="2">UC10</strain>
    </source>
</reference>
<organism evidence="2">
    <name type="scientific">uncultured Mycobacterium sp</name>
    <dbReference type="NCBI Taxonomy" id="171292"/>
    <lineage>
        <taxon>Bacteria</taxon>
        <taxon>Bacillati</taxon>
        <taxon>Actinomycetota</taxon>
        <taxon>Actinomycetes</taxon>
        <taxon>Mycobacteriales</taxon>
        <taxon>Mycobacteriaceae</taxon>
        <taxon>Mycobacterium</taxon>
        <taxon>environmental samples</taxon>
    </lineage>
</organism>
<feature type="transmembrane region" description="Helical" evidence="1">
    <location>
        <begin position="60"/>
        <end position="84"/>
    </location>
</feature>
<keyword evidence="1" id="KW-0812">Transmembrane</keyword>
<sequence length="113" mass="11777">MTASNGTETHSDKAPRARLWVNWLLALSTILGAVAVQLFAMGAVMSTSACGAPDCPKPSGFVYGLLTYGAPVVVVLAIVASFFTAGHRRGFLVPLAAWLLLILDVAILAATFS</sequence>
<proteinExistence type="predicted"/>
<dbReference type="EMBL" id="FLQS01000012">
    <property type="protein sequence ID" value="SBS74652.1"/>
    <property type="molecule type" value="Genomic_DNA"/>
</dbReference>
<gene>
    <name evidence="2" type="ORF">MHPYR_20146</name>
</gene>
<dbReference type="AlphaFoldDB" id="A0A1Y5P7H6"/>
<name>A0A1Y5P7H6_9MYCO</name>
<accession>A0A1Y5P7H6</accession>
<feature type="transmembrane region" description="Helical" evidence="1">
    <location>
        <begin position="91"/>
        <end position="112"/>
    </location>
</feature>
<feature type="transmembrane region" description="Helical" evidence="1">
    <location>
        <begin position="20"/>
        <end position="40"/>
    </location>
</feature>
<evidence type="ECO:0000313" key="2">
    <source>
        <dbReference type="EMBL" id="SBS74652.1"/>
    </source>
</evidence>
<keyword evidence="1" id="KW-0472">Membrane</keyword>
<protein>
    <submittedName>
        <fullName evidence="2">Uncharacterized protein</fullName>
    </submittedName>
</protein>